<dbReference type="PANTHER" id="PTHR30600">
    <property type="entry name" value="CYTOCHROME C PEROXIDASE-RELATED"/>
    <property type="match status" value="1"/>
</dbReference>
<sequence>MGKVRRSFPVLATVIMAFTLGLAGPRAEADRPGNLSAWSRPDSAPYPADNPFSDAKLELGRRLFNDTRLSGGNSMSCASCHDPAKGFSDARPRAVGEGGQAGPMHTPTLWNLAWAEQLFWDGRAGSLERQALGPIANPIEMNQDLAALPAELKGDRDLEAAFARAFPQDPVINLDNIAKSLAIFERTLVSPITPFDRWVAGDEAAIPDAAKRGFALFDGKAACSNCHKGWAFTDGAFHDIGLPATGPGRGGVVGHAELANSWKTPTLREIGRTAPYMHDGSITDLKDVLRHYVQGVLQRPTLSRDLPPHLDLTDAEQTDILAFLGTLNADPAALPVHVNAVPATDPGPVTAGPAPARLEVTQRDTAFSAAAVRLRKGGTLVIHNEDTRVHNIRVFASDMDYDSGVQDPGQSVEVLFDHQGRFRAVCNIHPKMKMSVEVVE</sequence>
<feature type="signal peptide" evidence="9">
    <location>
        <begin position="1"/>
        <end position="23"/>
    </location>
</feature>
<accession>A0A2K9NGQ6</accession>
<dbReference type="GO" id="GO:0046872">
    <property type="term" value="F:metal ion binding"/>
    <property type="evidence" value="ECO:0007669"/>
    <property type="project" value="UniProtKB-KW"/>
</dbReference>
<dbReference type="PANTHER" id="PTHR30600:SF10">
    <property type="entry name" value="BLL6722 PROTEIN"/>
    <property type="match status" value="1"/>
</dbReference>
<dbReference type="InterPro" id="IPR036909">
    <property type="entry name" value="Cyt_c-like_dom_sf"/>
</dbReference>
<keyword evidence="3 7" id="KW-0479">Metal-binding</keyword>
<dbReference type="Gene3D" id="1.10.760.10">
    <property type="entry name" value="Cytochrome c-like domain"/>
    <property type="match status" value="2"/>
</dbReference>
<proteinExistence type="predicted"/>
<feature type="domain" description="Cytochrome c" evidence="10">
    <location>
        <begin position="55"/>
        <end position="182"/>
    </location>
</feature>
<keyword evidence="11" id="KW-0575">Peroxidase</keyword>
<evidence type="ECO:0000256" key="6">
    <source>
        <dbReference type="ARBA" id="ARBA00023004"/>
    </source>
</evidence>
<evidence type="ECO:0000313" key="12">
    <source>
        <dbReference type="Proteomes" id="UP000234752"/>
    </source>
</evidence>
<dbReference type="GO" id="GO:0030313">
    <property type="term" value="C:cell envelope"/>
    <property type="evidence" value="ECO:0007669"/>
    <property type="project" value="UniProtKB-SubCell"/>
</dbReference>
<protein>
    <submittedName>
        <fullName evidence="11">Cytochrome C peroxidase</fullName>
    </submittedName>
</protein>
<dbReference type="EMBL" id="CP025612">
    <property type="protein sequence ID" value="AUN32232.1"/>
    <property type="molecule type" value="Genomic_DNA"/>
</dbReference>
<dbReference type="Gene3D" id="2.60.40.420">
    <property type="entry name" value="Cupredoxins - blue copper proteins"/>
    <property type="match status" value="1"/>
</dbReference>
<dbReference type="PROSITE" id="PS51007">
    <property type="entry name" value="CYTC"/>
    <property type="match status" value="2"/>
</dbReference>
<keyword evidence="12" id="KW-1185">Reference proteome</keyword>
<feature type="region of interest" description="Disordered" evidence="8">
    <location>
        <begin position="26"/>
        <end position="48"/>
    </location>
</feature>
<feature type="domain" description="Cytochrome c" evidence="10">
    <location>
        <begin position="208"/>
        <end position="328"/>
    </location>
</feature>
<dbReference type="InterPro" id="IPR051395">
    <property type="entry name" value="Cytochrome_c_Peroxidase/MauG"/>
</dbReference>
<reference evidence="11 12" key="1">
    <citation type="submission" date="2017-12" db="EMBL/GenBank/DDBJ databases">
        <title>Genomes of bacteria within cyanobacterial aggregates.</title>
        <authorList>
            <person name="Cai H."/>
        </authorList>
    </citation>
    <scope>NUCLEOTIDE SEQUENCE [LARGE SCALE GENOMIC DNA]</scope>
    <source>
        <strain evidence="11 12">TH16</strain>
    </source>
</reference>
<evidence type="ECO:0000313" key="11">
    <source>
        <dbReference type="EMBL" id="AUN32232.1"/>
    </source>
</evidence>
<feature type="chain" id="PRO_5014934102" evidence="9">
    <location>
        <begin position="24"/>
        <end position="440"/>
    </location>
</feature>
<dbReference type="SUPFAM" id="SSF49503">
    <property type="entry name" value="Cupredoxins"/>
    <property type="match status" value="1"/>
</dbReference>
<evidence type="ECO:0000256" key="9">
    <source>
        <dbReference type="SAM" id="SignalP"/>
    </source>
</evidence>
<evidence type="ECO:0000259" key="10">
    <source>
        <dbReference type="PROSITE" id="PS51007"/>
    </source>
</evidence>
<dbReference type="GO" id="GO:0020037">
    <property type="term" value="F:heme binding"/>
    <property type="evidence" value="ECO:0007669"/>
    <property type="project" value="InterPro"/>
</dbReference>
<keyword evidence="6 7" id="KW-0408">Iron</keyword>
<dbReference type="InterPro" id="IPR009056">
    <property type="entry name" value="Cyt_c-like_dom"/>
</dbReference>
<dbReference type="AlphaFoldDB" id="A0A2K9NGQ6"/>
<dbReference type="Proteomes" id="UP000234752">
    <property type="component" value="Chromosome eg_2"/>
</dbReference>
<evidence type="ECO:0000256" key="3">
    <source>
        <dbReference type="ARBA" id="ARBA00022723"/>
    </source>
</evidence>
<keyword evidence="4 9" id="KW-0732">Signal</keyword>
<dbReference type="InterPro" id="IPR008972">
    <property type="entry name" value="Cupredoxin"/>
</dbReference>
<evidence type="ECO:0000256" key="5">
    <source>
        <dbReference type="ARBA" id="ARBA00023002"/>
    </source>
</evidence>
<name>A0A2K9NGQ6_9PROT</name>
<evidence type="ECO:0000256" key="4">
    <source>
        <dbReference type="ARBA" id="ARBA00022729"/>
    </source>
</evidence>
<dbReference type="GO" id="GO:0004130">
    <property type="term" value="F:cytochrome-c peroxidase activity"/>
    <property type="evidence" value="ECO:0007669"/>
    <property type="project" value="TreeGrafter"/>
</dbReference>
<dbReference type="SUPFAM" id="SSF46626">
    <property type="entry name" value="Cytochrome c"/>
    <property type="match status" value="2"/>
</dbReference>
<dbReference type="GO" id="GO:0009055">
    <property type="term" value="F:electron transfer activity"/>
    <property type="evidence" value="ECO:0007669"/>
    <property type="project" value="InterPro"/>
</dbReference>
<dbReference type="Pfam" id="PF03150">
    <property type="entry name" value="CCP_MauG"/>
    <property type="match status" value="1"/>
</dbReference>
<dbReference type="InterPro" id="IPR004852">
    <property type="entry name" value="Di-haem_cyt_c_peroxidsae"/>
</dbReference>
<gene>
    <name evidence="11" type="ORF">C0V82_17695</name>
</gene>
<dbReference type="KEGG" id="ncb:C0V82_17695"/>
<evidence type="ECO:0000256" key="7">
    <source>
        <dbReference type="PROSITE-ProRule" id="PRU00433"/>
    </source>
</evidence>
<keyword evidence="5" id="KW-0560">Oxidoreductase</keyword>
<keyword evidence="2 7" id="KW-0349">Heme</keyword>
<evidence type="ECO:0000256" key="8">
    <source>
        <dbReference type="SAM" id="MobiDB-lite"/>
    </source>
</evidence>
<evidence type="ECO:0000256" key="2">
    <source>
        <dbReference type="ARBA" id="ARBA00022617"/>
    </source>
</evidence>
<organism evidence="11 12">
    <name type="scientific">Niveispirillum cyanobacteriorum</name>
    <dbReference type="NCBI Taxonomy" id="1612173"/>
    <lineage>
        <taxon>Bacteria</taxon>
        <taxon>Pseudomonadati</taxon>
        <taxon>Pseudomonadota</taxon>
        <taxon>Alphaproteobacteria</taxon>
        <taxon>Rhodospirillales</taxon>
        <taxon>Azospirillaceae</taxon>
        <taxon>Niveispirillum</taxon>
    </lineage>
</organism>
<evidence type="ECO:0000256" key="1">
    <source>
        <dbReference type="ARBA" id="ARBA00004196"/>
    </source>
</evidence>
<comment type="subcellular location">
    <subcellularLocation>
        <location evidence="1">Cell envelope</location>
    </subcellularLocation>
</comment>